<accession>A0A1J9RFX2</accession>
<dbReference type="STRING" id="1658174.A0A1J9RFX2"/>
<protein>
    <submittedName>
        <fullName evidence="2">Uncharacterized protein</fullName>
    </submittedName>
</protein>
<keyword evidence="3" id="KW-1185">Reference proteome</keyword>
<dbReference type="AlphaFoldDB" id="A0A1J9RFX2"/>
<organism evidence="2 3">
    <name type="scientific">Blastomyces percursus</name>
    <dbReference type="NCBI Taxonomy" id="1658174"/>
    <lineage>
        <taxon>Eukaryota</taxon>
        <taxon>Fungi</taxon>
        <taxon>Dikarya</taxon>
        <taxon>Ascomycota</taxon>
        <taxon>Pezizomycotina</taxon>
        <taxon>Eurotiomycetes</taxon>
        <taxon>Eurotiomycetidae</taxon>
        <taxon>Onygenales</taxon>
        <taxon>Ajellomycetaceae</taxon>
        <taxon>Blastomyces</taxon>
    </lineage>
</organism>
<sequence>MNPYKRNSGKPVGGRKTTIAKVTPHSSKPGKGAPFFEKMSAQGLTGEILGASWLDAGLAKPSRRSGYDKVIAVHDMRTEALVRANGKQFHRLRPNTLCALIALLLMAVENGYSIEELMQFADHGGNPRIYFESYMSSTSTVAGVSNMFGLGPRPDLAETFRGFTLRRHPRLWQTLPARLSQDLEDSEECRKELYKHKERLLARELDSWQMRLPRERKPGATEEDDYTLSYHWTWFYRAAHLTPERKRLSSLLFLSVPLRSPEGRQALEDMVTICKQKSPVS</sequence>
<evidence type="ECO:0000256" key="1">
    <source>
        <dbReference type="SAM" id="MobiDB-lite"/>
    </source>
</evidence>
<gene>
    <name evidence="2" type="ORF">ACJ73_01118</name>
</gene>
<name>A0A1J9RFX2_9EURO</name>
<evidence type="ECO:0000313" key="2">
    <source>
        <dbReference type="EMBL" id="OJD27479.1"/>
    </source>
</evidence>
<feature type="region of interest" description="Disordered" evidence="1">
    <location>
        <begin position="1"/>
        <end position="34"/>
    </location>
</feature>
<dbReference type="EMBL" id="LGTZ01000093">
    <property type="protein sequence ID" value="OJD27479.1"/>
    <property type="molecule type" value="Genomic_DNA"/>
</dbReference>
<proteinExistence type="predicted"/>
<dbReference type="VEuPathDB" id="FungiDB:ACJ73_01118"/>
<dbReference type="OrthoDB" id="4201960at2759"/>
<dbReference type="PANTHER" id="PTHR37535">
    <property type="entry name" value="FLUG DOMAIN PROTEIN"/>
    <property type="match status" value="1"/>
</dbReference>
<reference evidence="2 3" key="1">
    <citation type="submission" date="2015-08" db="EMBL/GenBank/DDBJ databases">
        <title>Emmonsia species relationships and genome sequence.</title>
        <authorList>
            <person name="Cuomo C.A."/>
            <person name="Schwartz I.S."/>
            <person name="Kenyon C."/>
            <person name="De Hoog G.S."/>
            <person name="Govender N.P."/>
            <person name="Botha A."/>
            <person name="Moreno L."/>
            <person name="De Vries M."/>
            <person name="Munoz J.F."/>
            <person name="Stielow J.B."/>
        </authorList>
    </citation>
    <scope>NUCLEOTIDE SEQUENCE [LARGE SCALE GENOMIC DNA]</scope>
    <source>
        <strain evidence="2 3">EI222</strain>
    </source>
</reference>
<comment type="caution">
    <text evidence="2">The sequence shown here is derived from an EMBL/GenBank/DDBJ whole genome shotgun (WGS) entry which is preliminary data.</text>
</comment>
<evidence type="ECO:0000313" key="3">
    <source>
        <dbReference type="Proteomes" id="UP000242791"/>
    </source>
</evidence>
<dbReference type="Proteomes" id="UP000242791">
    <property type="component" value="Unassembled WGS sequence"/>
</dbReference>
<dbReference type="PANTHER" id="PTHR37535:SF3">
    <property type="entry name" value="FLUG DOMAIN-CONTAINING PROTEIN"/>
    <property type="match status" value="1"/>
</dbReference>